<keyword evidence="5" id="KW-0560">Oxidoreductase</keyword>
<dbReference type="Gene3D" id="3.40.50.720">
    <property type="entry name" value="NAD(P)-binding Rossmann-like Domain"/>
    <property type="match status" value="2"/>
</dbReference>
<name>A0ABR1WNM2_9PEZI</name>
<evidence type="ECO:0000259" key="6">
    <source>
        <dbReference type="Pfam" id="PF01266"/>
    </source>
</evidence>
<dbReference type="GeneID" id="92043755"/>
<evidence type="ECO:0000256" key="1">
    <source>
        <dbReference type="ARBA" id="ARBA00001974"/>
    </source>
</evidence>
<dbReference type="Proteomes" id="UP001433268">
    <property type="component" value="Unassembled WGS sequence"/>
</dbReference>
<evidence type="ECO:0000256" key="2">
    <source>
        <dbReference type="ARBA" id="ARBA00006730"/>
    </source>
</evidence>
<keyword evidence="3" id="KW-0285">Flavoprotein</keyword>
<comment type="caution">
    <text evidence="7">The sequence shown here is derived from an EMBL/GenBank/DDBJ whole genome shotgun (WGS) entry which is preliminary data.</text>
</comment>
<dbReference type="SUPFAM" id="SSF51971">
    <property type="entry name" value="Nucleotide-binding domain"/>
    <property type="match status" value="1"/>
</dbReference>
<reference evidence="7 8" key="1">
    <citation type="submission" date="2023-01" db="EMBL/GenBank/DDBJ databases">
        <title>Analysis of 21 Apiospora genomes using comparative genomics revels a genus with tremendous synthesis potential of carbohydrate active enzymes and secondary metabolites.</title>
        <authorList>
            <person name="Sorensen T."/>
        </authorList>
    </citation>
    <scope>NUCLEOTIDE SEQUENCE [LARGE SCALE GENOMIC DNA]</scope>
    <source>
        <strain evidence="7 8">CBS 114990</strain>
    </source>
</reference>
<accession>A0ABR1WNM2</accession>
<evidence type="ECO:0000256" key="3">
    <source>
        <dbReference type="ARBA" id="ARBA00022630"/>
    </source>
</evidence>
<comment type="cofactor">
    <cofactor evidence="1">
        <name>FAD</name>
        <dbReference type="ChEBI" id="CHEBI:57692"/>
    </cofactor>
</comment>
<keyword evidence="4" id="KW-0274">FAD</keyword>
<dbReference type="Pfam" id="PF01266">
    <property type="entry name" value="DAO"/>
    <property type="match status" value="1"/>
</dbReference>
<protein>
    <submittedName>
        <fullName evidence="7">Nucleotide-binding domain-containing protein</fullName>
    </submittedName>
</protein>
<keyword evidence="8" id="KW-1185">Reference proteome</keyword>
<proteinExistence type="inferred from homology"/>
<evidence type="ECO:0000256" key="4">
    <source>
        <dbReference type="ARBA" id="ARBA00022827"/>
    </source>
</evidence>
<evidence type="ECO:0000256" key="5">
    <source>
        <dbReference type="ARBA" id="ARBA00023002"/>
    </source>
</evidence>
<evidence type="ECO:0000313" key="8">
    <source>
        <dbReference type="Proteomes" id="UP001433268"/>
    </source>
</evidence>
<dbReference type="PANTHER" id="PTHR11530:SF25">
    <property type="entry name" value="FAD DEPENDENT OXIDOREDUCTASE DOMAIN-CONTAINING PROTEIN"/>
    <property type="match status" value="1"/>
</dbReference>
<organism evidence="7 8">
    <name type="scientific">Apiospora hydei</name>
    <dbReference type="NCBI Taxonomy" id="1337664"/>
    <lineage>
        <taxon>Eukaryota</taxon>
        <taxon>Fungi</taxon>
        <taxon>Dikarya</taxon>
        <taxon>Ascomycota</taxon>
        <taxon>Pezizomycotina</taxon>
        <taxon>Sordariomycetes</taxon>
        <taxon>Xylariomycetidae</taxon>
        <taxon>Amphisphaeriales</taxon>
        <taxon>Apiosporaceae</taxon>
        <taxon>Apiospora</taxon>
    </lineage>
</organism>
<dbReference type="EMBL" id="JAQQWN010000005">
    <property type="protein sequence ID" value="KAK8085109.1"/>
    <property type="molecule type" value="Genomic_DNA"/>
</dbReference>
<dbReference type="InterPro" id="IPR006076">
    <property type="entry name" value="FAD-dep_OxRdtase"/>
</dbReference>
<comment type="similarity">
    <text evidence="2">Belongs to the DAMOX/DASOX family.</text>
</comment>
<dbReference type="RefSeq" id="XP_066669618.1">
    <property type="nucleotide sequence ID" value="XM_066810695.1"/>
</dbReference>
<sequence length="387" mass="41931">MIVGGGVTGLVTVWTLVDKGCHITILAKGWASYGSPQRLTSQIAGALWEFPPASAGSTQTPSRCVTPGAGFVLYLGRHRLRLPRKDDPSSTERAGVRMKHVSFFFPEPVEGNTIKTTKMLEIMARGVRGLRHSASIIEEQRVSSSYGAVDAYEHLAPGQGRPASHADAIVNATGLAGTELAGDNSCYQIWGGLIRVINDGCDFPMIDAALTISANAAHSANEIAFLMPRNGDVLLSGGITKSHEPYLDLTLDSPIVRRMRARCEAFFPELKKDRLDADYPLAQRLRPFGQRNIRVERELRIQGGGADDDVDTDPSAFTKAGRIVHNYGHSAAGWSVSFRCAGDVAVLVEEALLDLPLRPMMLETEFLESLPKTPEAIKVGLGDRARL</sequence>
<dbReference type="Gene3D" id="3.30.9.10">
    <property type="entry name" value="D-Amino Acid Oxidase, subunit A, domain 2"/>
    <property type="match status" value="1"/>
</dbReference>
<gene>
    <name evidence="7" type="ORF">PG997_006380</name>
</gene>
<dbReference type="PANTHER" id="PTHR11530">
    <property type="entry name" value="D-AMINO ACID OXIDASE"/>
    <property type="match status" value="1"/>
</dbReference>
<dbReference type="InterPro" id="IPR023209">
    <property type="entry name" value="DAO"/>
</dbReference>
<evidence type="ECO:0000313" key="7">
    <source>
        <dbReference type="EMBL" id="KAK8085109.1"/>
    </source>
</evidence>
<feature type="domain" description="FAD dependent oxidoreductase" evidence="6">
    <location>
        <begin position="132"/>
        <end position="344"/>
    </location>
</feature>